<dbReference type="NCBIfam" id="TIGR04387">
    <property type="entry name" value="capsid_maj_N4"/>
    <property type="match status" value="1"/>
</dbReference>
<keyword evidence="5" id="KW-1185">Reference proteome</keyword>
<dbReference type="AlphaFoldDB" id="A0A327X4N7"/>
<sequence length="344" mass="36771">MPTPSNTYGALGVAAGVHAEIKMLEHAEPILVLNKLGDHKPMPKNASKTIKFRRPIPLPPATQPLTEGVRPSGSNFRYQRITATLNQYGDWMPITDVVHDLHEDPVGTDMARMAGEQAAETVELVCFGELIGGTNVIYANGSARSDVNTSLRLPHIRKAVRNLLSNRARRITSVLSASTMVSTQAVEAGFVAVCHTDIIASVRNIEGFVPVAKYGTRKPICAEEVGSVEDVRFIASPLFDAWVDAGGAKGTGAAEVLSSGGTSADVYPILVMGQHAFGHIALKGNKDAGGAIKPMVRNPGKPEHGDELGQNGSVAWKTYYVAKILNDLWMVRIEAAASALNEDE</sequence>
<evidence type="ECO:0000313" key="4">
    <source>
        <dbReference type="Proteomes" id="UP000249203"/>
    </source>
</evidence>
<dbReference type="Proteomes" id="UP000287865">
    <property type="component" value="Unassembled WGS sequence"/>
</dbReference>
<organism evidence="2 4">
    <name type="scientific">Aliidiomarina maris</name>
    <dbReference type="NCBI Taxonomy" id="531312"/>
    <lineage>
        <taxon>Bacteria</taxon>
        <taxon>Pseudomonadati</taxon>
        <taxon>Pseudomonadota</taxon>
        <taxon>Gammaproteobacteria</taxon>
        <taxon>Alteromonadales</taxon>
        <taxon>Idiomarinaceae</taxon>
        <taxon>Aliidiomarina</taxon>
    </lineage>
</organism>
<evidence type="ECO:0000313" key="2">
    <source>
        <dbReference type="EMBL" id="RAK01609.1"/>
    </source>
</evidence>
<evidence type="ECO:0000256" key="1">
    <source>
        <dbReference type="SAM" id="MobiDB-lite"/>
    </source>
</evidence>
<dbReference type="EMBL" id="PIPK01000001">
    <property type="protein sequence ID" value="RUO28435.1"/>
    <property type="molecule type" value="Genomic_DNA"/>
</dbReference>
<dbReference type="Proteomes" id="UP000249203">
    <property type="component" value="Unassembled WGS sequence"/>
</dbReference>
<evidence type="ECO:0000313" key="5">
    <source>
        <dbReference type="Proteomes" id="UP000287865"/>
    </source>
</evidence>
<proteinExistence type="predicted"/>
<dbReference type="OrthoDB" id="1936242at2"/>
<gene>
    <name evidence="2" type="ORF">B0I24_101232</name>
    <name evidence="3" type="ORF">CWE07_01110</name>
</gene>
<protein>
    <submittedName>
        <fullName evidence="2">N4-gp56 family major capsid protein</fullName>
    </submittedName>
</protein>
<dbReference type="EMBL" id="QLMD01000001">
    <property type="protein sequence ID" value="RAK01609.1"/>
    <property type="molecule type" value="Genomic_DNA"/>
</dbReference>
<dbReference type="Pfam" id="PF25209">
    <property type="entry name" value="Phage_capsid_4"/>
    <property type="match status" value="1"/>
</dbReference>
<reference evidence="3 5" key="1">
    <citation type="journal article" date="2018" name="Front. Microbiol.">
        <title>Genome-Based Analysis Reveals the Taxonomy and Diversity of the Family Idiomarinaceae.</title>
        <authorList>
            <person name="Liu Y."/>
            <person name="Lai Q."/>
            <person name="Shao Z."/>
        </authorList>
    </citation>
    <scope>NUCLEOTIDE SEQUENCE [LARGE SCALE GENOMIC DNA]</scope>
    <source>
        <strain evidence="3 5">CF12-14</strain>
    </source>
</reference>
<feature type="region of interest" description="Disordered" evidence="1">
    <location>
        <begin position="54"/>
        <end position="73"/>
    </location>
</feature>
<dbReference type="RefSeq" id="WP_111568090.1">
    <property type="nucleotide sequence ID" value="NZ_PIPK01000001.1"/>
</dbReference>
<name>A0A327X4N7_9GAMM</name>
<comment type="caution">
    <text evidence="2">The sequence shown here is derived from an EMBL/GenBank/DDBJ whole genome shotgun (WGS) entry which is preliminary data.</text>
</comment>
<evidence type="ECO:0000313" key="3">
    <source>
        <dbReference type="EMBL" id="RUO28435.1"/>
    </source>
</evidence>
<accession>A0A327X4N7</accession>
<reference evidence="2 4" key="2">
    <citation type="submission" date="2018-06" db="EMBL/GenBank/DDBJ databases">
        <title>Genomic Encyclopedia of Type Strains, Phase III (KMG-III): the genomes of soil and plant-associated and newly described type strains.</title>
        <authorList>
            <person name="Whitman W."/>
        </authorList>
    </citation>
    <scope>NUCLEOTIDE SEQUENCE [LARGE SCALE GENOMIC DNA]</scope>
    <source>
        <strain evidence="2 4">CGMCC 1.15366</strain>
    </source>
</reference>